<evidence type="ECO:0000313" key="2">
    <source>
        <dbReference type="EMBL" id="OUS48371.1"/>
    </source>
</evidence>
<dbReference type="EMBL" id="CAID01000006">
    <property type="protein sequence ID" value="CAL53606.1"/>
    <property type="molecule type" value="Genomic_DNA"/>
</dbReference>
<reference evidence="1" key="2">
    <citation type="journal article" date="2014" name="BMC Genomics">
        <title>An improved genome of the model marine alga Ostreococcus tauri unfolds by assessing Illumina de novo assemblies.</title>
        <authorList>
            <person name="Blanc-Mathieu R."/>
            <person name="Verhelst B."/>
            <person name="Derelle E."/>
            <person name="Rombauts S."/>
            <person name="Bouget F.Y."/>
            <person name="Carre I."/>
            <person name="Chateau A."/>
            <person name="Eyre-Walker A."/>
            <person name="Grimsley N."/>
            <person name="Moreau H."/>
            <person name="Piegu B."/>
            <person name="Rivals E."/>
            <person name="Schackwitz W."/>
            <person name="Van de Peer Y."/>
            <person name="Piganeau G."/>
        </authorList>
    </citation>
    <scope>NUCLEOTIDE SEQUENCE</scope>
    <source>
        <strain evidence="1">RCC4221</strain>
    </source>
</reference>
<dbReference type="EMBL" id="KZ155774">
    <property type="protein sequence ID" value="OUS48371.1"/>
    <property type="molecule type" value="Genomic_DNA"/>
</dbReference>
<keyword evidence="3" id="KW-1185">Reference proteome</keyword>
<dbReference type="Proteomes" id="UP000195557">
    <property type="component" value="Unassembled WGS sequence"/>
</dbReference>
<proteinExistence type="predicted"/>
<reference evidence="2" key="3">
    <citation type="submission" date="2017-04" db="EMBL/GenBank/DDBJ databases">
        <title>Population genomics of picophytoplankton unveils novel chromosome hypervariability.</title>
        <authorList>
            <consortium name="DOE Joint Genome Institute"/>
            <person name="Blanc-Mathieu R."/>
            <person name="Krasovec M."/>
            <person name="Hebrard M."/>
            <person name="Yau S."/>
            <person name="Desgranges E."/>
            <person name="Martin J."/>
            <person name="Schackwitz W."/>
            <person name="Kuo A."/>
            <person name="Salin G."/>
            <person name="Donnadieu C."/>
            <person name="Desdevises Y."/>
            <person name="Sanchez-Ferandin S."/>
            <person name="Moreau H."/>
            <person name="Rivals E."/>
            <person name="Grigoriev I.V."/>
            <person name="Grimsley N."/>
            <person name="Eyre-Walker A."/>
            <person name="Piganeau G."/>
        </authorList>
    </citation>
    <scope>NUCLEOTIDE SEQUENCE [LARGE SCALE GENOMIC DNA]</scope>
    <source>
        <strain evidence="2">RCC 1115</strain>
    </source>
</reference>
<dbReference type="Gene3D" id="1.25.40.10">
    <property type="entry name" value="Tetratricopeptide repeat domain"/>
    <property type="match status" value="1"/>
</dbReference>
<sequence length="212" mass="23777">MSRLPAAVINRFWFGAARSDVSVLTKPTKAQMSLWFGSKPEDDSTIISSFAEHHRATSEHYASSSRDVDVRAIGLEQVISDIITLDQFTRVIHRKTARAFGDDAAAAALARAALRDDSFMREASVLERMFVEMPLMHSEDVADHVALLRIRGFDEDFIDGVDPAGAYDDHAVQHFATIKRFGRYPHRNSVLGREDTMEERSYLAQGARTYGQ</sequence>
<evidence type="ECO:0000313" key="1">
    <source>
        <dbReference type="EMBL" id="CAL53606.1"/>
    </source>
</evidence>
<dbReference type="Gene3D" id="1.20.58.320">
    <property type="entry name" value="TPR-like"/>
    <property type="match status" value="1"/>
</dbReference>
<dbReference type="OrthoDB" id="414698at2759"/>
<accession>A0A1Y5IFW0</accession>
<dbReference type="KEGG" id="ota:OT_ostta06g03210"/>
<dbReference type="RefSeq" id="XP_003079960.1">
    <property type="nucleotide sequence ID" value="XM_003079912.1"/>
</dbReference>
<protein>
    <submittedName>
        <fullName evidence="1">Tetratricopeptide-like helical</fullName>
    </submittedName>
</protein>
<evidence type="ECO:0000313" key="3">
    <source>
        <dbReference type="Proteomes" id="UP000009170"/>
    </source>
</evidence>
<dbReference type="AlphaFoldDB" id="Q016Q5"/>
<dbReference type="InterPro" id="IPR010323">
    <property type="entry name" value="DUF924"/>
</dbReference>
<dbReference type="SUPFAM" id="SSF48452">
    <property type="entry name" value="TPR-like"/>
    <property type="match status" value="1"/>
</dbReference>
<reference evidence="1 3" key="1">
    <citation type="journal article" date="2006" name="Proc. Natl. Acad. Sci. U.S.A.">
        <title>Genome analysis of the smallest free-living eukaryote Ostreococcus tauri unveils many unique features.</title>
        <authorList>
            <person name="Derelle E."/>
            <person name="Ferraz C."/>
            <person name="Rombauts S."/>
            <person name="Rouze P."/>
            <person name="Worden A.Z."/>
            <person name="Robbens S."/>
            <person name="Partensky F."/>
            <person name="Degroeve S."/>
            <person name="Echeynie S."/>
            <person name="Cooke R."/>
            <person name="Saeys Y."/>
            <person name="Wuyts J."/>
            <person name="Jabbari K."/>
            <person name="Bowler C."/>
            <person name="Panaud O."/>
            <person name="Piegu B."/>
            <person name="Ball S.G."/>
            <person name="Ral J.-P."/>
            <person name="Bouget F.-Y."/>
            <person name="Piganeau G."/>
            <person name="De Baets B."/>
            <person name="Picard A."/>
            <person name="Delseny M."/>
            <person name="Demaille J."/>
            <person name="Van de Peer Y."/>
            <person name="Moreau H."/>
        </authorList>
    </citation>
    <scope>NUCLEOTIDE SEQUENCE [LARGE SCALE GENOMIC DNA]</scope>
    <source>
        <strain evidence="1 3">OTTH0595</strain>
    </source>
</reference>
<organism evidence="1 3">
    <name type="scientific">Ostreococcus tauri</name>
    <name type="common">Marine green alga</name>
    <dbReference type="NCBI Taxonomy" id="70448"/>
    <lineage>
        <taxon>Eukaryota</taxon>
        <taxon>Viridiplantae</taxon>
        <taxon>Chlorophyta</taxon>
        <taxon>Mamiellophyceae</taxon>
        <taxon>Mamiellales</taxon>
        <taxon>Bathycoccaceae</taxon>
        <taxon>Ostreococcus</taxon>
    </lineage>
</organism>
<gene>
    <name evidence="2" type="ORF">BE221DRAFT_144105</name>
    <name evidence="1" type="ORF">OT_ostta06g03210</name>
</gene>
<dbReference type="InterPro" id="IPR011990">
    <property type="entry name" value="TPR-like_helical_dom_sf"/>
</dbReference>
<dbReference type="InParanoid" id="Q016Q5"/>
<accession>Q016Q5</accession>
<dbReference type="Pfam" id="PF06041">
    <property type="entry name" value="DUF924"/>
    <property type="match status" value="1"/>
</dbReference>
<dbReference type="STRING" id="70448.Q016Q5"/>
<accession>A0A454Y1X0</accession>
<name>Q016Q5_OSTTA</name>
<dbReference type="GeneID" id="9835586"/>
<dbReference type="Proteomes" id="UP000009170">
    <property type="component" value="Unassembled WGS sequence"/>
</dbReference>
<dbReference type="OMA" id="YMPYMHS"/>